<evidence type="ECO:0000256" key="4">
    <source>
        <dbReference type="SAM" id="MobiDB-lite"/>
    </source>
</evidence>
<dbReference type="InterPro" id="IPR011663">
    <property type="entry name" value="UTRA"/>
</dbReference>
<dbReference type="PRINTS" id="PR00035">
    <property type="entry name" value="HTHGNTR"/>
</dbReference>
<evidence type="ECO:0000256" key="3">
    <source>
        <dbReference type="ARBA" id="ARBA00023163"/>
    </source>
</evidence>
<dbReference type="Pfam" id="PF07702">
    <property type="entry name" value="UTRA"/>
    <property type="match status" value="1"/>
</dbReference>
<dbReference type="GO" id="GO:0045892">
    <property type="term" value="P:negative regulation of DNA-templated transcription"/>
    <property type="evidence" value="ECO:0007669"/>
    <property type="project" value="TreeGrafter"/>
</dbReference>
<dbReference type="SUPFAM" id="SSF46785">
    <property type="entry name" value="Winged helix' DNA-binding domain"/>
    <property type="match status" value="1"/>
</dbReference>
<keyword evidence="1" id="KW-0805">Transcription regulation</keyword>
<feature type="region of interest" description="Disordered" evidence="4">
    <location>
        <begin position="1"/>
        <end position="21"/>
    </location>
</feature>
<dbReference type="SMART" id="SM00866">
    <property type="entry name" value="UTRA"/>
    <property type="match status" value="1"/>
</dbReference>
<sequence>MQSWLRVGPLPSQARAQPTVRHQLGPSAKLTRISVGVSLQRSRPRPVGFARHKYLDIVRFVPTAHSSRCRHAAENWLFRGALQECLEKRSMEIEPEGGDRMLRRKGSLHLWQEVCVSVEKDIRQQRLFPGERLATEEELARRFNVHRNTVRRALEVLEEKGLIRTEHGLGSFVRERLISHPMGRRTTLPVILKGLDRGGREEILGSSTVLPSREIFAALRLEKSQYVRRVNMLTLVDDNPTMISSAYFPLPRFHGIDKAIAETGSVPDGLKQLGTEEIIRYESRITTSNPTRTDAELLRQPRSQPVLKLKNTIVDGANQPILFSQIRMSARWIELIIQYNDL</sequence>
<dbReference type="SMART" id="SM00345">
    <property type="entry name" value="HTH_GNTR"/>
    <property type="match status" value="1"/>
</dbReference>
<dbReference type="PANTHER" id="PTHR44846">
    <property type="entry name" value="MANNOSYL-D-GLYCERATE TRANSPORT/METABOLISM SYSTEM REPRESSOR MNGR-RELATED"/>
    <property type="match status" value="1"/>
</dbReference>
<organism evidence="6 7">
    <name type="scientific">Bradyrhizobium uaiense</name>
    <dbReference type="NCBI Taxonomy" id="2594946"/>
    <lineage>
        <taxon>Bacteria</taxon>
        <taxon>Pseudomonadati</taxon>
        <taxon>Pseudomonadota</taxon>
        <taxon>Alphaproteobacteria</taxon>
        <taxon>Hyphomicrobiales</taxon>
        <taxon>Nitrobacteraceae</taxon>
        <taxon>Bradyrhizobium</taxon>
    </lineage>
</organism>
<dbReference type="InterPro" id="IPR050679">
    <property type="entry name" value="Bact_HTH_transcr_reg"/>
</dbReference>
<keyword evidence="7" id="KW-1185">Reference proteome</keyword>
<evidence type="ECO:0000256" key="2">
    <source>
        <dbReference type="ARBA" id="ARBA00023125"/>
    </source>
</evidence>
<evidence type="ECO:0000256" key="1">
    <source>
        <dbReference type="ARBA" id="ARBA00023015"/>
    </source>
</evidence>
<evidence type="ECO:0000313" key="6">
    <source>
        <dbReference type="EMBL" id="NEU98886.1"/>
    </source>
</evidence>
<feature type="domain" description="HTH gntR-type" evidence="5">
    <location>
        <begin position="108"/>
        <end position="176"/>
    </location>
</feature>
<keyword evidence="2" id="KW-0238">DNA-binding</keyword>
<dbReference type="EMBL" id="VKHP01000108">
    <property type="protein sequence ID" value="NEU98886.1"/>
    <property type="molecule type" value="Genomic_DNA"/>
</dbReference>
<dbReference type="GO" id="GO:0003677">
    <property type="term" value="F:DNA binding"/>
    <property type="evidence" value="ECO:0007669"/>
    <property type="project" value="UniProtKB-KW"/>
</dbReference>
<dbReference type="PANTHER" id="PTHR44846:SF1">
    <property type="entry name" value="MANNOSYL-D-GLYCERATE TRANSPORT_METABOLISM SYSTEM REPRESSOR MNGR-RELATED"/>
    <property type="match status" value="1"/>
</dbReference>
<dbReference type="SUPFAM" id="SSF64288">
    <property type="entry name" value="Chorismate lyase-like"/>
    <property type="match status" value="1"/>
</dbReference>
<evidence type="ECO:0000259" key="5">
    <source>
        <dbReference type="PROSITE" id="PS50949"/>
    </source>
</evidence>
<dbReference type="CDD" id="cd07377">
    <property type="entry name" value="WHTH_GntR"/>
    <property type="match status" value="1"/>
</dbReference>
<reference evidence="6 7" key="1">
    <citation type="journal article" date="2020" name="Arch. Microbiol.">
        <title>Bradyrhizobium uaiense sp. nov., a new highly efficient cowpea symbiont.</title>
        <authorList>
            <person name="Cabral Michel D."/>
            <person name="Azarias Guimaraes A."/>
            <person name="Martins da Costa E."/>
            <person name="Soares de Carvalho T."/>
            <person name="Balsanelli E."/>
            <person name="Willems A."/>
            <person name="Maltempi de Souza E."/>
            <person name="de Souza Moreira F.M."/>
        </authorList>
    </citation>
    <scope>NUCLEOTIDE SEQUENCE [LARGE SCALE GENOMIC DNA]</scope>
    <source>
        <strain evidence="6 7">UFLA 03-164</strain>
    </source>
</reference>
<dbReference type="Gene3D" id="1.10.10.10">
    <property type="entry name" value="Winged helix-like DNA-binding domain superfamily/Winged helix DNA-binding domain"/>
    <property type="match status" value="1"/>
</dbReference>
<dbReference type="AlphaFoldDB" id="A0A6P1BK13"/>
<name>A0A6P1BK13_9BRAD</name>
<dbReference type="PROSITE" id="PS50949">
    <property type="entry name" value="HTH_GNTR"/>
    <property type="match status" value="1"/>
</dbReference>
<evidence type="ECO:0000313" key="7">
    <source>
        <dbReference type="Proteomes" id="UP000468531"/>
    </source>
</evidence>
<dbReference type="Gene3D" id="3.40.1410.10">
    <property type="entry name" value="Chorismate lyase-like"/>
    <property type="match status" value="1"/>
</dbReference>
<keyword evidence="3" id="KW-0804">Transcription</keyword>
<dbReference type="GO" id="GO:0003700">
    <property type="term" value="F:DNA-binding transcription factor activity"/>
    <property type="evidence" value="ECO:0007669"/>
    <property type="project" value="InterPro"/>
</dbReference>
<gene>
    <name evidence="6" type="ORF">FNJ47_24440</name>
</gene>
<dbReference type="InterPro" id="IPR036390">
    <property type="entry name" value="WH_DNA-bd_sf"/>
</dbReference>
<proteinExistence type="predicted"/>
<comment type="caution">
    <text evidence="6">The sequence shown here is derived from an EMBL/GenBank/DDBJ whole genome shotgun (WGS) entry which is preliminary data.</text>
</comment>
<dbReference type="InterPro" id="IPR000524">
    <property type="entry name" value="Tscrpt_reg_HTH_GntR"/>
</dbReference>
<accession>A0A6P1BK13</accession>
<dbReference type="InterPro" id="IPR028978">
    <property type="entry name" value="Chorismate_lyase_/UTRA_dom_sf"/>
</dbReference>
<dbReference type="Proteomes" id="UP000468531">
    <property type="component" value="Unassembled WGS sequence"/>
</dbReference>
<dbReference type="Pfam" id="PF00392">
    <property type="entry name" value="GntR"/>
    <property type="match status" value="1"/>
</dbReference>
<protein>
    <submittedName>
        <fullName evidence="6">UTRA domain-containing protein</fullName>
    </submittedName>
</protein>
<dbReference type="InterPro" id="IPR036388">
    <property type="entry name" value="WH-like_DNA-bd_sf"/>
</dbReference>